<dbReference type="Proteomes" id="UP000823906">
    <property type="component" value="Unassembled WGS sequence"/>
</dbReference>
<dbReference type="InterPro" id="IPR041614">
    <property type="entry name" value="DprA_WH"/>
</dbReference>
<evidence type="ECO:0000313" key="5">
    <source>
        <dbReference type="Proteomes" id="UP000823906"/>
    </source>
</evidence>
<feature type="domain" description="Smf/DprA SLOG" evidence="2">
    <location>
        <begin position="97"/>
        <end position="307"/>
    </location>
</feature>
<dbReference type="EMBL" id="DWWN01000035">
    <property type="protein sequence ID" value="HJC45506.1"/>
    <property type="molecule type" value="Genomic_DNA"/>
</dbReference>
<dbReference type="Gene3D" id="1.10.10.10">
    <property type="entry name" value="Winged helix-like DNA-binding domain superfamily/Winged helix DNA-binding domain"/>
    <property type="match status" value="1"/>
</dbReference>
<comment type="similarity">
    <text evidence="1">Belongs to the DprA/Smf family.</text>
</comment>
<protein>
    <submittedName>
        <fullName evidence="4">DNA-processing protein DprA</fullName>
    </submittedName>
</protein>
<comment type="caution">
    <text evidence="4">The sequence shown here is derived from an EMBL/GenBank/DDBJ whole genome shotgun (WGS) entry which is preliminary data.</text>
</comment>
<reference evidence="4" key="2">
    <citation type="submission" date="2021-04" db="EMBL/GenBank/DDBJ databases">
        <authorList>
            <person name="Gilroy R."/>
        </authorList>
    </citation>
    <scope>NUCLEOTIDE SEQUENCE</scope>
    <source>
        <strain evidence="4">ChiSjej5B23-2810</strain>
    </source>
</reference>
<proteinExistence type="inferred from homology"/>
<dbReference type="SUPFAM" id="SSF102405">
    <property type="entry name" value="MCP/YpsA-like"/>
    <property type="match status" value="1"/>
</dbReference>
<dbReference type="AlphaFoldDB" id="A0A9D2P8W2"/>
<evidence type="ECO:0000259" key="2">
    <source>
        <dbReference type="Pfam" id="PF02481"/>
    </source>
</evidence>
<dbReference type="Pfam" id="PF17782">
    <property type="entry name" value="WHD_DprA"/>
    <property type="match status" value="1"/>
</dbReference>
<evidence type="ECO:0000313" key="4">
    <source>
        <dbReference type="EMBL" id="HJC45506.1"/>
    </source>
</evidence>
<dbReference type="NCBIfam" id="TIGR00732">
    <property type="entry name" value="dprA"/>
    <property type="match status" value="1"/>
</dbReference>
<dbReference type="GO" id="GO:0009294">
    <property type="term" value="P:DNA-mediated transformation"/>
    <property type="evidence" value="ECO:0007669"/>
    <property type="project" value="InterPro"/>
</dbReference>
<organism evidence="4 5">
    <name type="scientific">Candidatus Faecalibacterium faecigallinarum</name>
    <dbReference type="NCBI Taxonomy" id="2838577"/>
    <lineage>
        <taxon>Bacteria</taxon>
        <taxon>Bacillati</taxon>
        <taxon>Bacillota</taxon>
        <taxon>Clostridia</taxon>
        <taxon>Eubacteriales</taxon>
        <taxon>Oscillospiraceae</taxon>
        <taxon>Faecalibacterium</taxon>
    </lineage>
</organism>
<dbReference type="Gene3D" id="3.40.50.450">
    <property type="match status" value="1"/>
</dbReference>
<sequence>MTGESWVQQDLFGPEPLPDPLLCWLWLDCTLGSASPRAGRVLDWCGGDPCRAWEARATTDFRQAAGAGAARRAVSPGNTPEAFRPVLDRCRALGVEVIPFDHPDYPLALTRIPDMPLVLYCTGDPAWLNAPALVGMVGSRRPDPYGQQAAENLGRALARAGAVIVSGLADGLDSECHRAAVAEHAPTIGVQGVPIDRTYPASNRALREKIEANGCVVGEYPPGLDGIGRNGFLQRNRLIAGLARALVVVQARERSGTMSTVAHAERYGRPVWALPADVGREDSAGSNRLIQSGRARMVLTAEDMLEPLGLSAAAPAPAVQAPPLTDAERKVLACAGGEAVSLEELAARCGMQAAALAPVLMRLELSGRVKMLPGQRYIFL</sequence>
<dbReference type="Pfam" id="PF02481">
    <property type="entry name" value="DNA_processg_A"/>
    <property type="match status" value="1"/>
</dbReference>
<gene>
    <name evidence="4" type="primary">dprA</name>
    <name evidence="4" type="ORF">H9703_05150</name>
</gene>
<dbReference type="InterPro" id="IPR036388">
    <property type="entry name" value="WH-like_DNA-bd_sf"/>
</dbReference>
<dbReference type="PANTHER" id="PTHR43022:SF1">
    <property type="entry name" value="PROTEIN SMF"/>
    <property type="match status" value="1"/>
</dbReference>
<evidence type="ECO:0000259" key="3">
    <source>
        <dbReference type="Pfam" id="PF17782"/>
    </source>
</evidence>
<dbReference type="PANTHER" id="PTHR43022">
    <property type="entry name" value="PROTEIN SMF"/>
    <property type="match status" value="1"/>
</dbReference>
<reference evidence="4" key="1">
    <citation type="journal article" date="2021" name="PeerJ">
        <title>Extensive microbial diversity within the chicken gut microbiome revealed by metagenomics and culture.</title>
        <authorList>
            <person name="Gilroy R."/>
            <person name="Ravi A."/>
            <person name="Getino M."/>
            <person name="Pursley I."/>
            <person name="Horton D.L."/>
            <person name="Alikhan N.F."/>
            <person name="Baker D."/>
            <person name="Gharbi K."/>
            <person name="Hall N."/>
            <person name="Watson M."/>
            <person name="Adriaenssens E.M."/>
            <person name="Foster-Nyarko E."/>
            <person name="Jarju S."/>
            <person name="Secka A."/>
            <person name="Antonio M."/>
            <person name="Oren A."/>
            <person name="Chaudhuri R.R."/>
            <person name="La Ragione R."/>
            <person name="Hildebrand F."/>
            <person name="Pallen M.J."/>
        </authorList>
    </citation>
    <scope>NUCLEOTIDE SEQUENCE</scope>
    <source>
        <strain evidence="4">ChiSjej5B23-2810</strain>
    </source>
</reference>
<dbReference type="InterPro" id="IPR057666">
    <property type="entry name" value="DrpA_SLOG"/>
</dbReference>
<dbReference type="InterPro" id="IPR003488">
    <property type="entry name" value="DprA"/>
</dbReference>
<evidence type="ECO:0000256" key="1">
    <source>
        <dbReference type="ARBA" id="ARBA00006525"/>
    </source>
</evidence>
<feature type="domain" description="DprA winged helix" evidence="3">
    <location>
        <begin position="315"/>
        <end position="375"/>
    </location>
</feature>
<name>A0A9D2P8W2_9FIRM</name>
<accession>A0A9D2P8W2</accession>